<protein>
    <recommendedName>
        <fullName evidence="3">HTH tetR-type domain-containing protein</fullName>
    </recommendedName>
</protein>
<keyword evidence="1 2" id="KW-0238">DNA-binding</keyword>
<organism evidence="4 5">
    <name type="scientific">Neptunitalea lumnitzerae</name>
    <dbReference type="NCBI Taxonomy" id="2965509"/>
    <lineage>
        <taxon>Bacteria</taxon>
        <taxon>Pseudomonadati</taxon>
        <taxon>Bacteroidota</taxon>
        <taxon>Flavobacteriia</taxon>
        <taxon>Flavobacteriales</taxon>
        <taxon>Flavobacteriaceae</taxon>
        <taxon>Neptunitalea</taxon>
    </lineage>
</organism>
<dbReference type="InterPro" id="IPR050624">
    <property type="entry name" value="HTH-type_Tx_Regulator"/>
</dbReference>
<dbReference type="RefSeq" id="WP_281764826.1">
    <property type="nucleotide sequence ID" value="NZ_BRVO01000002.1"/>
</dbReference>
<evidence type="ECO:0000259" key="3">
    <source>
        <dbReference type="PROSITE" id="PS50977"/>
    </source>
</evidence>
<gene>
    <name evidence="4" type="ORF">Y10_15500</name>
</gene>
<reference evidence="4" key="1">
    <citation type="submission" date="2022-07" db="EMBL/GenBank/DDBJ databases">
        <title>Taxonomy of Novel Oxalotrophic and Methylotrophic Bacteria.</title>
        <authorList>
            <person name="Sahin N."/>
            <person name="Tani A."/>
        </authorList>
    </citation>
    <scope>NUCLEOTIDE SEQUENCE</scope>
    <source>
        <strain evidence="4">Y10</strain>
    </source>
</reference>
<dbReference type="SUPFAM" id="SSF46689">
    <property type="entry name" value="Homeodomain-like"/>
    <property type="match status" value="1"/>
</dbReference>
<keyword evidence="5" id="KW-1185">Reference proteome</keyword>
<accession>A0ABQ5MJS1</accession>
<dbReference type="Proteomes" id="UP001143543">
    <property type="component" value="Unassembled WGS sequence"/>
</dbReference>
<dbReference type="PANTHER" id="PTHR43479:SF11">
    <property type="entry name" value="ACREF_ENVCD OPERON REPRESSOR-RELATED"/>
    <property type="match status" value="1"/>
</dbReference>
<evidence type="ECO:0000313" key="4">
    <source>
        <dbReference type="EMBL" id="GLB49182.1"/>
    </source>
</evidence>
<dbReference type="Gene3D" id="1.10.10.60">
    <property type="entry name" value="Homeodomain-like"/>
    <property type="match status" value="1"/>
</dbReference>
<evidence type="ECO:0000313" key="5">
    <source>
        <dbReference type="Proteomes" id="UP001143543"/>
    </source>
</evidence>
<dbReference type="InterPro" id="IPR009057">
    <property type="entry name" value="Homeodomain-like_sf"/>
</dbReference>
<dbReference type="InterPro" id="IPR001647">
    <property type="entry name" value="HTH_TetR"/>
</dbReference>
<feature type="DNA-binding region" description="H-T-H motif" evidence="2">
    <location>
        <begin position="33"/>
        <end position="52"/>
    </location>
</feature>
<dbReference type="PRINTS" id="PR00455">
    <property type="entry name" value="HTHTETR"/>
</dbReference>
<feature type="domain" description="HTH tetR-type" evidence="3">
    <location>
        <begin position="10"/>
        <end position="70"/>
    </location>
</feature>
<dbReference type="PROSITE" id="PS50977">
    <property type="entry name" value="HTH_TETR_2"/>
    <property type="match status" value="1"/>
</dbReference>
<dbReference type="PANTHER" id="PTHR43479">
    <property type="entry name" value="ACREF/ENVCD OPERON REPRESSOR-RELATED"/>
    <property type="match status" value="1"/>
</dbReference>
<name>A0ABQ5MJS1_9FLAO</name>
<evidence type="ECO:0000256" key="2">
    <source>
        <dbReference type="PROSITE-ProRule" id="PRU00335"/>
    </source>
</evidence>
<evidence type="ECO:0000256" key="1">
    <source>
        <dbReference type="ARBA" id="ARBA00023125"/>
    </source>
</evidence>
<comment type="caution">
    <text evidence="4">The sequence shown here is derived from an EMBL/GenBank/DDBJ whole genome shotgun (WGS) entry which is preliminary data.</text>
</comment>
<proteinExistence type="predicted"/>
<sequence length="200" mass="23528">MSILIEDKTQGKKREILSASKEVFRQFGLSKVTMDDIARASKMGRSTLYYYYKNKMEVFLDLISEEFMDVIIPATDKVRPANSLKENLVIYTSTKLERLQLKEKQYYHLIQDLRDNRDIFFQIHNISTEKEFQIYNQIILWGIENGDVPEMTDSDREFLVKTIVTALSALEKEFFLFDAIDDLNSRLDWLANLLVKGLQY</sequence>
<dbReference type="Gene3D" id="1.10.357.10">
    <property type="entry name" value="Tetracycline Repressor, domain 2"/>
    <property type="match status" value="1"/>
</dbReference>
<dbReference type="EMBL" id="BRVO01000002">
    <property type="protein sequence ID" value="GLB49182.1"/>
    <property type="molecule type" value="Genomic_DNA"/>
</dbReference>
<dbReference type="Pfam" id="PF00440">
    <property type="entry name" value="TetR_N"/>
    <property type="match status" value="1"/>
</dbReference>